<dbReference type="EMBL" id="JABULY010000001">
    <property type="protein sequence ID" value="MBV6530880.1"/>
    <property type="molecule type" value="Genomic_DNA"/>
</dbReference>
<sequence length="390" mass="45959">MNVYKDSLTYVLFLMSFIPVFLLMFWGESRIDDEIIAVFYTFYKYILGPLFLLIVIILNVDFKKAKVKNRLVLIFIGGLLFIISFFSKNISILNIFLFLLAIKNVKISNVMRMKLFLGGLLSLIIIGNFILDISYGDYSLYILDSKGDIRYTFGYEHPNNFPMRIFSLLCIYCILRKKFNILDVIFCFGILYLIYEYTISRTTFIVGSLLLMSIYFYHKCNYLNLYRISFLYNHTFLIFLLLSIFLVYFYSGEYSLIYEINTLLSGRVSMGDIVLNSMGITLWGNDIEKFLIENQIVLDNLYLYIILGTGIVFTSLSVMVSYKLFSLLGKHKLYKEIIVLVFVLIYSLSEKTFLDIYFNLTLFLFSFLLYENKISEYKNENYLIHRAEYE</sequence>
<feature type="transmembrane region" description="Helical" evidence="1">
    <location>
        <begin position="201"/>
        <end position="218"/>
    </location>
</feature>
<feature type="transmembrane region" description="Helical" evidence="1">
    <location>
        <begin position="7"/>
        <end position="26"/>
    </location>
</feature>
<dbReference type="Proteomes" id="UP001196379">
    <property type="component" value="Unassembled WGS sequence"/>
</dbReference>
<feature type="transmembrane region" description="Helical" evidence="1">
    <location>
        <begin position="333"/>
        <end position="348"/>
    </location>
</feature>
<feature type="transmembrane region" description="Helical" evidence="1">
    <location>
        <begin position="113"/>
        <end position="131"/>
    </location>
</feature>
<keyword evidence="1" id="KW-0812">Transmembrane</keyword>
<reference evidence="2 3" key="1">
    <citation type="journal article" date="2021" name="Mol. Ecol.">
        <title>Polar bear-adapted Ursidibacter maritimus are remarkably conserved after generations in captivity.</title>
        <authorList>
            <person name="Espinosa-Gongora C."/>
            <person name="Hansen M.J."/>
            <person name="Bertelsen M.F."/>
            <person name="Bojesen A.M."/>
        </authorList>
    </citation>
    <scope>NUCLEOTIDE SEQUENCE [LARGE SCALE GENOMIC DNA]</scope>
    <source>
        <strain evidence="2 3">Pb43106</strain>
    </source>
</reference>
<keyword evidence="1" id="KW-1133">Transmembrane helix</keyword>
<organism evidence="2 3">
    <name type="scientific">Ursidibacter maritimus</name>
    <dbReference type="NCBI Taxonomy" id="1331689"/>
    <lineage>
        <taxon>Bacteria</taxon>
        <taxon>Pseudomonadati</taxon>
        <taxon>Pseudomonadota</taxon>
        <taxon>Gammaproteobacteria</taxon>
        <taxon>Pasteurellales</taxon>
        <taxon>Pasteurellaceae</taxon>
        <taxon>Ursidibacter</taxon>
    </lineage>
</organism>
<protein>
    <recommendedName>
        <fullName evidence="4">Oligosaccharide repeat unit polymerase</fullName>
    </recommendedName>
</protein>
<feature type="transmembrane region" description="Helical" evidence="1">
    <location>
        <begin position="179"/>
        <end position="195"/>
    </location>
</feature>
<feature type="transmembrane region" description="Helical" evidence="1">
    <location>
        <begin position="230"/>
        <end position="250"/>
    </location>
</feature>
<name>A0ABS6S6D3_9PAST</name>
<keyword evidence="3" id="KW-1185">Reference proteome</keyword>
<feature type="transmembrane region" description="Helical" evidence="1">
    <location>
        <begin position="72"/>
        <end position="101"/>
    </location>
</feature>
<evidence type="ECO:0000256" key="1">
    <source>
        <dbReference type="SAM" id="Phobius"/>
    </source>
</evidence>
<comment type="caution">
    <text evidence="2">The sequence shown here is derived from an EMBL/GenBank/DDBJ whole genome shotgun (WGS) entry which is preliminary data.</text>
</comment>
<proteinExistence type="predicted"/>
<gene>
    <name evidence="2" type="ORF">HT657_01750</name>
</gene>
<feature type="transmembrane region" description="Helical" evidence="1">
    <location>
        <begin position="38"/>
        <end position="60"/>
    </location>
</feature>
<evidence type="ECO:0000313" key="2">
    <source>
        <dbReference type="EMBL" id="MBV6530880.1"/>
    </source>
</evidence>
<keyword evidence="1" id="KW-0472">Membrane</keyword>
<feature type="transmembrane region" description="Helical" evidence="1">
    <location>
        <begin position="301"/>
        <end position="321"/>
    </location>
</feature>
<accession>A0ABS6S6D3</accession>
<evidence type="ECO:0008006" key="4">
    <source>
        <dbReference type="Google" id="ProtNLM"/>
    </source>
</evidence>
<evidence type="ECO:0000313" key="3">
    <source>
        <dbReference type="Proteomes" id="UP001196379"/>
    </source>
</evidence>